<sequence length="339" mass="36851">MAPGNHYPKLNNKELLEAKDTIDLLAEKAMTQVLDPDEKNSIRQLLKRIMAHAKGKQDAEATQAIDTILEQLTQGNLISASDCASLRTAAPFVPDFSQSPEDHDAWLAEMAAIKVASFQPRSPAPVMTASPAEVALREEILAIGSQSGTTRDFLTALGDFAKELGTKVSIHRNPIMWDAARNRKAGAAFEAYGTMSSLAITRPPGSTMTLALVIPWTKSPWGLSDAEFLAQDFHAVVFAIIYPSAPVLPGVPGKALLIADPNIVSADDPNPFDTRLNTLLGVKKMPVHKFVNLPRQERNSAGICLTLALEWMVEMVIKGFEVTRDENGAVVAVENYRQL</sequence>
<dbReference type="Proteomes" id="UP001222325">
    <property type="component" value="Unassembled WGS sequence"/>
</dbReference>
<protein>
    <submittedName>
        <fullName evidence="1">Uncharacterized protein</fullName>
    </submittedName>
</protein>
<evidence type="ECO:0000313" key="1">
    <source>
        <dbReference type="EMBL" id="KAJ7065951.1"/>
    </source>
</evidence>
<accession>A0AAD6TKY7</accession>
<keyword evidence="2" id="KW-1185">Reference proteome</keyword>
<evidence type="ECO:0000313" key="2">
    <source>
        <dbReference type="Proteomes" id="UP001222325"/>
    </source>
</evidence>
<proteinExistence type="predicted"/>
<comment type="caution">
    <text evidence="1">The sequence shown here is derived from an EMBL/GenBank/DDBJ whole genome shotgun (WGS) entry which is preliminary data.</text>
</comment>
<dbReference type="EMBL" id="JARJCN010000170">
    <property type="protein sequence ID" value="KAJ7065951.1"/>
    <property type="molecule type" value="Genomic_DNA"/>
</dbReference>
<organism evidence="1 2">
    <name type="scientific">Mycena belliarum</name>
    <dbReference type="NCBI Taxonomy" id="1033014"/>
    <lineage>
        <taxon>Eukaryota</taxon>
        <taxon>Fungi</taxon>
        <taxon>Dikarya</taxon>
        <taxon>Basidiomycota</taxon>
        <taxon>Agaricomycotina</taxon>
        <taxon>Agaricomycetes</taxon>
        <taxon>Agaricomycetidae</taxon>
        <taxon>Agaricales</taxon>
        <taxon>Marasmiineae</taxon>
        <taxon>Mycenaceae</taxon>
        <taxon>Mycena</taxon>
    </lineage>
</organism>
<reference evidence="1" key="1">
    <citation type="submission" date="2023-03" db="EMBL/GenBank/DDBJ databases">
        <title>Massive genome expansion in bonnet fungi (Mycena s.s.) driven by repeated elements and novel gene families across ecological guilds.</title>
        <authorList>
            <consortium name="Lawrence Berkeley National Laboratory"/>
            <person name="Harder C.B."/>
            <person name="Miyauchi S."/>
            <person name="Viragh M."/>
            <person name="Kuo A."/>
            <person name="Thoen E."/>
            <person name="Andreopoulos B."/>
            <person name="Lu D."/>
            <person name="Skrede I."/>
            <person name="Drula E."/>
            <person name="Henrissat B."/>
            <person name="Morin E."/>
            <person name="Kohler A."/>
            <person name="Barry K."/>
            <person name="LaButti K."/>
            <person name="Morin E."/>
            <person name="Salamov A."/>
            <person name="Lipzen A."/>
            <person name="Mereny Z."/>
            <person name="Hegedus B."/>
            <person name="Baldrian P."/>
            <person name="Stursova M."/>
            <person name="Weitz H."/>
            <person name="Taylor A."/>
            <person name="Grigoriev I.V."/>
            <person name="Nagy L.G."/>
            <person name="Martin F."/>
            <person name="Kauserud H."/>
        </authorList>
    </citation>
    <scope>NUCLEOTIDE SEQUENCE</scope>
    <source>
        <strain evidence="1">CBHHK173m</strain>
    </source>
</reference>
<gene>
    <name evidence="1" type="ORF">B0H15DRAFT_972854</name>
</gene>
<name>A0AAD6TKY7_9AGAR</name>
<dbReference type="AlphaFoldDB" id="A0AAD6TKY7"/>